<evidence type="ECO:0000313" key="3">
    <source>
        <dbReference type="EMBL" id="WAR01707.1"/>
    </source>
</evidence>
<dbReference type="InterPro" id="IPR051760">
    <property type="entry name" value="KMT5A"/>
</dbReference>
<keyword evidence="4" id="KW-1185">Reference proteome</keyword>
<dbReference type="SMART" id="SM00317">
    <property type="entry name" value="SET"/>
    <property type="match status" value="1"/>
</dbReference>
<feature type="domain" description="SET" evidence="2">
    <location>
        <begin position="380"/>
        <end position="474"/>
    </location>
</feature>
<dbReference type="PANTHER" id="PTHR46167:SF1">
    <property type="entry name" value="N-LYSINE METHYLTRANSFERASE KMT5A"/>
    <property type="match status" value="1"/>
</dbReference>
<dbReference type="Pfam" id="PF00856">
    <property type="entry name" value="SET"/>
    <property type="match status" value="1"/>
</dbReference>
<feature type="compositionally biased region" description="Polar residues" evidence="1">
    <location>
        <begin position="325"/>
        <end position="336"/>
    </location>
</feature>
<reference evidence="3" key="1">
    <citation type="submission" date="2022-11" db="EMBL/GenBank/DDBJ databases">
        <title>Centuries of genome instability and evolution in soft-shell clam transmissible cancer (bioRxiv).</title>
        <authorList>
            <person name="Hart S.F.M."/>
            <person name="Yonemitsu M.A."/>
            <person name="Giersch R.M."/>
            <person name="Beal B.F."/>
            <person name="Arriagada G."/>
            <person name="Davis B.W."/>
            <person name="Ostrander E.A."/>
            <person name="Goff S.P."/>
            <person name="Metzger M.J."/>
        </authorList>
    </citation>
    <scope>NUCLEOTIDE SEQUENCE</scope>
    <source>
        <strain evidence="3">MELC-2E11</strain>
        <tissue evidence="3">Siphon/mantle</tissue>
    </source>
</reference>
<evidence type="ECO:0000259" key="2">
    <source>
        <dbReference type="PROSITE" id="PS50280"/>
    </source>
</evidence>
<feature type="region of interest" description="Disordered" evidence="1">
    <location>
        <begin position="240"/>
        <end position="359"/>
    </location>
</feature>
<dbReference type="EMBL" id="CP111015">
    <property type="protein sequence ID" value="WAR01707.1"/>
    <property type="molecule type" value="Genomic_DNA"/>
</dbReference>
<dbReference type="Gene3D" id="2.170.270.10">
    <property type="entry name" value="SET domain"/>
    <property type="match status" value="2"/>
</dbReference>
<evidence type="ECO:0000313" key="4">
    <source>
        <dbReference type="Proteomes" id="UP001164746"/>
    </source>
</evidence>
<accession>A0ABY7DYM9</accession>
<sequence>MIPASVRPLPTPAPSPIRKPAFSPLGSPLNIFPFFLLLHHTTCAARNLDAILCTLCCIADREDIPNGSFSGNPFTNEGLLSTILLAPSPGCLDIIRGGESVFLSFNKLCGKFEILLPDAAEMFGTTCCNCPLGSLITDGLEADRWMTLAAVLHNLQYTSYLTNKPQLRSCFAAQTVGTVWSPQAWVCHFVLLAALRHWRTQADPGHLREEPGCLRMSAILKPSLSVPEINAELEARRRGTIDERLSTSSVVLTPKPTPEKDEKTDDAGKEENQEKDNVVNAEGDASKPDPSCRKALTEKLTKEDEKPAESPRPGSRRRRRRKKQVANNSEPTNSNSPAGPAKPKAPRKKKAETQGMKNTLVDTRVTDYFAVRRSDRKCKTEIEVVEFDNKGRGVVASKAFKRGDFVVEYVGDLISIPEAKKRDEKYSKDPTKGCYIKSNGNCHTKVVDGGSRPYLILAASRDISVDEELLYDYGDRSQASLESHPWLKVDTPPVTNVLFPSAVRTANSPGALSIAFRSTGLRTGVPSILNKTPPGIITLPSPAPGVRGISDNDKLLPTRASIATGLANGNMTTLISSIGPMTPGETSTTFVVGRNVPVESDACMTKRRISGIALPKNIPAAFEVFSVGVPGWSLMVSFIPERTVPSGSLTVPLYSTFGR</sequence>
<dbReference type="PANTHER" id="PTHR46167">
    <property type="entry name" value="N-LYSINE METHYLTRANSFERASE KMT5A"/>
    <property type="match status" value="1"/>
</dbReference>
<dbReference type="Proteomes" id="UP001164746">
    <property type="component" value="Chromosome 4"/>
</dbReference>
<dbReference type="InterPro" id="IPR001214">
    <property type="entry name" value="SET_dom"/>
</dbReference>
<organism evidence="3 4">
    <name type="scientific">Mya arenaria</name>
    <name type="common">Soft-shell clam</name>
    <dbReference type="NCBI Taxonomy" id="6604"/>
    <lineage>
        <taxon>Eukaryota</taxon>
        <taxon>Metazoa</taxon>
        <taxon>Spiralia</taxon>
        <taxon>Lophotrochozoa</taxon>
        <taxon>Mollusca</taxon>
        <taxon>Bivalvia</taxon>
        <taxon>Autobranchia</taxon>
        <taxon>Heteroconchia</taxon>
        <taxon>Euheterodonta</taxon>
        <taxon>Imparidentia</taxon>
        <taxon>Neoheterodontei</taxon>
        <taxon>Myida</taxon>
        <taxon>Myoidea</taxon>
        <taxon>Myidae</taxon>
        <taxon>Mya</taxon>
    </lineage>
</organism>
<dbReference type="PROSITE" id="PS50280">
    <property type="entry name" value="SET"/>
    <property type="match status" value="1"/>
</dbReference>
<feature type="compositionally biased region" description="Basic residues" evidence="1">
    <location>
        <begin position="314"/>
        <end position="324"/>
    </location>
</feature>
<feature type="compositionally biased region" description="Basic and acidic residues" evidence="1">
    <location>
        <begin position="284"/>
        <end position="309"/>
    </location>
</feature>
<dbReference type="SUPFAM" id="SSF82199">
    <property type="entry name" value="SET domain"/>
    <property type="match status" value="1"/>
</dbReference>
<protein>
    <submittedName>
        <fullName evidence="3">KMT5A-like protein</fullName>
    </submittedName>
</protein>
<proteinExistence type="predicted"/>
<evidence type="ECO:0000256" key="1">
    <source>
        <dbReference type="SAM" id="MobiDB-lite"/>
    </source>
</evidence>
<name>A0ABY7DYM9_MYAAR</name>
<feature type="compositionally biased region" description="Basic and acidic residues" evidence="1">
    <location>
        <begin position="257"/>
        <end position="277"/>
    </location>
</feature>
<gene>
    <name evidence="3" type="ORF">MAR_008265</name>
</gene>
<dbReference type="InterPro" id="IPR046341">
    <property type="entry name" value="SET_dom_sf"/>
</dbReference>